<keyword evidence="1" id="KW-0472">Membrane</keyword>
<proteinExistence type="predicted"/>
<name>A0AAU7JGT1_9HYPH</name>
<dbReference type="InterPro" id="IPR012495">
    <property type="entry name" value="TadE-like_dom"/>
</dbReference>
<dbReference type="Pfam" id="PF07811">
    <property type="entry name" value="TadE"/>
    <property type="match status" value="1"/>
</dbReference>
<dbReference type="EMBL" id="CP157484">
    <property type="protein sequence ID" value="XBO39400.1"/>
    <property type="molecule type" value="Genomic_DNA"/>
</dbReference>
<organism evidence="3">
    <name type="scientific">Alsobacter sp. KACC 23698</name>
    <dbReference type="NCBI Taxonomy" id="3149229"/>
    <lineage>
        <taxon>Bacteria</taxon>
        <taxon>Pseudomonadati</taxon>
        <taxon>Pseudomonadota</taxon>
        <taxon>Alphaproteobacteria</taxon>
        <taxon>Hyphomicrobiales</taxon>
        <taxon>Alsobacteraceae</taxon>
        <taxon>Alsobacter</taxon>
    </lineage>
</organism>
<gene>
    <name evidence="3" type="ORF">ABEG18_01025</name>
</gene>
<keyword evidence="1" id="KW-0812">Transmembrane</keyword>
<feature type="domain" description="TadE-like" evidence="2">
    <location>
        <begin position="2"/>
        <end position="40"/>
    </location>
</feature>
<reference evidence="3" key="1">
    <citation type="submission" date="2024-05" db="EMBL/GenBank/DDBJ databases">
        <authorList>
            <person name="Kim S."/>
            <person name="Heo J."/>
            <person name="Choi H."/>
            <person name="Choi Y."/>
            <person name="Kwon S.-W."/>
            <person name="Kim Y."/>
        </authorList>
    </citation>
    <scope>NUCLEOTIDE SEQUENCE</scope>
    <source>
        <strain evidence="3">KACC 23698</strain>
    </source>
</reference>
<feature type="transmembrane region" description="Helical" evidence="1">
    <location>
        <begin position="6"/>
        <end position="26"/>
    </location>
</feature>
<dbReference type="AlphaFoldDB" id="A0AAU7JGT1"/>
<sequence>MAEFGLVAGTLVLVLMGVLDFGTAFWQYNQATKALQLGARLAAVSNPVSSDLKTYDGTSSTVFPGDAMPYFERRCSGATSTCTNGTFDAAALNTIVYGRGATSCPTGPQRLPGMCSAFPRLRPRNVAIDYIQTGLGFAGRPGGSAPTITVRLTGMTYDFIVLNRMLRLPPLSMSGLSVTTTAEDMSGG</sequence>
<dbReference type="RefSeq" id="WP_406856243.1">
    <property type="nucleotide sequence ID" value="NZ_CP157484.1"/>
</dbReference>
<protein>
    <submittedName>
        <fullName evidence="3">TadE/TadG family type IV pilus assembly protein</fullName>
    </submittedName>
</protein>
<evidence type="ECO:0000259" key="2">
    <source>
        <dbReference type="Pfam" id="PF07811"/>
    </source>
</evidence>
<evidence type="ECO:0000256" key="1">
    <source>
        <dbReference type="SAM" id="Phobius"/>
    </source>
</evidence>
<keyword evidence="1" id="KW-1133">Transmembrane helix</keyword>
<evidence type="ECO:0000313" key="3">
    <source>
        <dbReference type="EMBL" id="XBO39400.1"/>
    </source>
</evidence>
<accession>A0AAU7JGT1</accession>